<sequence length="65" mass="7278">MNEIQFQDRVTHWGQVLLKTELPENLVPSVARVLARDERYGLNARSPEDLATMARAAESLAGVSR</sequence>
<dbReference type="RefSeq" id="WP_261237738.1">
    <property type="nucleotide sequence ID" value="NZ_JAMXFA010000076.1"/>
</dbReference>
<gene>
    <name evidence="1" type="ORF">NG792_28045</name>
</gene>
<evidence type="ECO:0000313" key="1">
    <source>
        <dbReference type="EMBL" id="MCT7981579.1"/>
    </source>
</evidence>
<organism evidence="1 2">
    <name type="scientific">Laspinema olomoucense D3b</name>
    <dbReference type="NCBI Taxonomy" id="2953688"/>
    <lineage>
        <taxon>Bacteria</taxon>
        <taxon>Bacillati</taxon>
        <taxon>Cyanobacteriota</taxon>
        <taxon>Cyanophyceae</taxon>
        <taxon>Oscillatoriophycideae</taxon>
        <taxon>Oscillatoriales</taxon>
        <taxon>Laspinemataceae</taxon>
        <taxon>Laspinema</taxon>
        <taxon>Laspinema olomoucense</taxon>
    </lineage>
</organism>
<accession>A0ABT2NFU3</accession>
<keyword evidence="2" id="KW-1185">Reference proteome</keyword>
<protein>
    <submittedName>
        <fullName evidence="1">Uncharacterized protein</fullName>
    </submittedName>
</protein>
<dbReference type="EMBL" id="JAMXFA010000076">
    <property type="protein sequence ID" value="MCT7981579.1"/>
    <property type="molecule type" value="Genomic_DNA"/>
</dbReference>
<evidence type="ECO:0000313" key="2">
    <source>
        <dbReference type="Proteomes" id="UP001525961"/>
    </source>
</evidence>
<comment type="caution">
    <text evidence="1">The sequence shown here is derived from an EMBL/GenBank/DDBJ whole genome shotgun (WGS) entry which is preliminary data.</text>
</comment>
<reference evidence="1 2" key="1">
    <citation type="journal article" date="2022" name="Front. Microbiol.">
        <title>High genomic differentiation and limited gene flow indicate recent cryptic speciation within the genus Laspinema (cyanobacteria).</title>
        <authorList>
            <person name="Stanojkovic A."/>
            <person name="Skoupy S."/>
            <person name="Skaloud P."/>
            <person name="Dvorak P."/>
        </authorList>
    </citation>
    <scope>NUCLEOTIDE SEQUENCE [LARGE SCALE GENOMIC DNA]</scope>
    <source>
        <strain evidence="1 2">D3b</strain>
    </source>
</reference>
<dbReference type="Proteomes" id="UP001525961">
    <property type="component" value="Unassembled WGS sequence"/>
</dbReference>
<proteinExistence type="predicted"/>
<name>A0ABT2NFU3_9CYAN</name>